<gene>
    <name evidence="3" type="ORF">I4X03_014125</name>
</gene>
<dbReference type="RefSeq" id="WP_223468881.1">
    <property type="nucleotide sequence ID" value="NZ_JAFBIL020000005.1"/>
</dbReference>
<feature type="coiled-coil region" evidence="1">
    <location>
        <begin position="44"/>
        <end position="102"/>
    </location>
</feature>
<keyword evidence="1" id="KW-0175">Coiled coil</keyword>
<evidence type="ECO:0000313" key="3">
    <source>
        <dbReference type="EMBL" id="MBZ2208399.1"/>
    </source>
</evidence>
<dbReference type="Proteomes" id="UP000809349">
    <property type="component" value="Unassembled WGS sequence"/>
</dbReference>
<comment type="caution">
    <text evidence="3">The sequence shown here is derived from an EMBL/GenBank/DDBJ whole genome shotgun (WGS) entry which is preliminary data.</text>
</comment>
<evidence type="ECO:0008006" key="5">
    <source>
        <dbReference type="Google" id="ProtNLM"/>
    </source>
</evidence>
<reference evidence="3 4" key="1">
    <citation type="submission" date="2021-01" db="EMBL/GenBank/DDBJ databases">
        <authorList>
            <person name="Ruan W."/>
            <person name="Khan S.A."/>
            <person name="Jeon C.O."/>
        </authorList>
    </citation>
    <scope>NUCLEOTIDE SEQUENCE [LARGE SCALE GENOMIC DNA]</scope>
    <source>
        <strain evidence="3 4">R798</strain>
    </source>
</reference>
<feature type="region of interest" description="Disordered" evidence="2">
    <location>
        <begin position="117"/>
        <end position="213"/>
    </location>
</feature>
<name>A0ABS7SR22_9BURK</name>
<evidence type="ECO:0000313" key="4">
    <source>
        <dbReference type="Proteomes" id="UP000809349"/>
    </source>
</evidence>
<feature type="compositionally biased region" description="Basic and acidic residues" evidence="2">
    <location>
        <begin position="117"/>
        <end position="127"/>
    </location>
</feature>
<reference evidence="3 4" key="2">
    <citation type="submission" date="2021-08" db="EMBL/GenBank/DDBJ databases">
        <title>Massilia sp. R798.</title>
        <authorList>
            <person name="Baek J.H."/>
            <person name="Jung H.S."/>
            <person name="Kim K.R."/>
            <person name="Jeon C.O."/>
        </authorList>
    </citation>
    <scope>NUCLEOTIDE SEQUENCE [LARGE SCALE GENOMIC DNA]</scope>
    <source>
        <strain evidence="3 4">R798</strain>
    </source>
</reference>
<dbReference type="EMBL" id="JAFBIL020000005">
    <property type="protein sequence ID" value="MBZ2208399.1"/>
    <property type="molecule type" value="Genomic_DNA"/>
</dbReference>
<evidence type="ECO:0000256" key="2">
    <source>
        <dbReference type="SAM" id="MobiDB-lite"/>
    </source>
</evidence>
<accession>A0ABS7SR22</accession>
<keyword evidence="4" id="KW-1185">Reference proteome</keyword>
<organism evidence="3 4">
    <name type="scientific">Massilia soli</name>
    <dbReference type="NCBI Taxonomy" id="2792854"/>
    <lineage>
        <taxon>Bacteria</taxon>
        <taxon>Pseudomonadati</taxon>
        <taxon>Pseudomonadota</taxon>
        <taxon>Betaproteobacteria</taxon>
        <taxon>Burkholderiales</taxon>
        <taxon>Oxalobacteraceae</taxon>
        <taxon>Telluria group</taxon>
        <taxon>Massilia</taxon>
    </lineage>
</organism>
<sequence>MATPFAYSTLRHAAVVLACAALSACSYVLLPPNVQHVAPTSSSLAEAERKLADAIAERSAIEAEFAASEQVCYKKFFVNSCLEKAKEKRREALAVVRSIEVEAELYQRRAKADARDRALAESQKEFEADAAQRAANPRPERVEEPAPEPKPIAAQTNRAADNAAKLKRIAEKEQAEAGQRAQNAANFEKKRLESERREAQRRKRQAEREADNN</sequence>
<proteinExistence type="predicted"/>
<feature type="compositionally biased region" description="Basic and acidic residues" evidence="2">
    <location>
        <begin position="187"/>
        <end position="198"/>
    </location>
</feature>
<feature type="compositionally biased region" description="Low complexity" evidence="2">
    <location>
        <begin position="151"/>
        <end position="163"/>
    </location>
</feature>
<evidence type="ECO:0000256" key="1">
    <source>
        <dbReference type="SAM" id="Coils"/>
    </source>
</evidence>
<protein>
    <recommendedName>
        <fullName evidence="5">DUF4398 domain-containing protein</fullName>
    </recommendedName>
</protein>